<evidence type="ECO:0000313" key="2">
    <source>
        <dbReference type="Proteomes" id="UP000009872"/>
    </source>
</evidence>
<proteinExistence type="predicted"/>
<dbReference type="STRING" id="742727.HMPREF9447_05335"/>
<dbReference type="EMBL" id="ADLF01000025">
    <property type="protein sequence ID" value="EKU87452.1"/>
    <property type="molecule type" value="Genomic_DNA"/>
</dbReference>
<organism evidence="1 2">
    <name type="scientific">Bacteroides oleiciplenus YIT 12058</name>
    <dbReference type="NCBI Taxonomy" id="742727"/>
    <lineage>
        <taxon>Bacteria</taxon>
        <taxon>Pseudomonadati</taxon>
        <taxon>Bacteroidota</taxon>
        <taxon>Bacteroidia</taxon>
        <taxon>Bacteroidales</taxon>
        <taxon>Bacteroidaceae</taxon>
        <taxon>Bacteroides</taxon>
    </lineage>
</organism>
<dbReference type="Proteomes" id="UP000009872">
    <property type="component" value="Unassembled WGS sequence"/>
</dbReference>
<protein>
    <submittedName>
        <fullName evidence="1">Uncharacterized protein</fullName>
    </submittedName>
</protein>
<name>K9E987_9BACE</name>
<dbReference type="HOGENOM" id="CLU_3040521_0_0_10"/>
<reference evidence="1 2" key="1">
    <citation type="submission" date="2012-09" db="EMBL/GenBank/DDBJ databases">
        <title>The Genome Sequence of Bacteroides oleiciplenus YIT 12058.</title>
        <authorList>
            <consortium name="The Broad Institute Genome Sequencing Platform"/>
            <person name="Earl A."/>
            <person name="Ward D."/>
            <person name="Feldgarden M."/>
            <person name="Gevers D."/>
            <person name="Morotomi M."/>
            <person name="Walker B."/>
            <person name="Young S.K."/>
            <person name="Zeng Q."/>
            <person name="Gargeya S."/>
            <person name="Fitzgerald M."/>
            <person name="Haas B."/>
            <person name="Abouelleil A."/>
            <person name="Alvarado L."/>
            <person name="Arachchi H.M."/>
            <person name="Berlin A.M."/>
            <person name="Chapman S.B."/>
            <person name="Goldberg J."/>
            <person name="Griggs A."/>
            <person name="Gujja S."/>
            <person name="Hansen M."/>
            <person name="Howarth C."/>
            <person name="Imamovic A."/>
            <person name="Larimer J."/>
            <person name="McCowen C."/>
            <person name="Montmayeur A."/>
            <person name="Murphy C."/>
            <person name="Neiman D."/>
            <person name="Pearson M."/>
            <person name="Priest M."/>
            <person name="Roberts A."/>
            <person name="Saif S."/>
            <person name="Shea T."/>
            <person name="Sisk P."/>
            <person name="Sykes S."/>
            <person name="Wortman J."/>
            <person name="Nusbaum C."/>
            <person name="Birren B."/>
        </authorList>
    </citation>
    <scope>NUCLEOTIDE SEQUENCE [LARGE SCALE GENOMIC DNA]</scope>
    <source>
        <strain evidence="1 2">YIT 12058</strain>
    </source>
</reference>
<sequence>MNSSWNAEESCIELTMRVEELNYTIYGCTNTLRALNGICSDTRSICKKSESINY</sequence>
<gene>
    <name evidence="1" type="ORF">HMPREF9447_05335</name>
</gene>
<keyword evidence="2" id="KW-1185">Reference proteome</keyword>
<evidence type="ECO:0000313" key="1">
    <source>
        <dbReference type="EMBL" id="EKU87452.1"/>
    </source>
</evidence>
<accession>K9E987</accession>
<dbReference type="AlphaFoldDB" id="K9E987"/>
<dbReference type="PATRIC" id="fig|742727.4.peg.5452"/>
<comment type="caution">
    <text evidence="1">The sequence shown here is derived from an EMBL/GenBank/DDBJ whole genome shotgun (WGS) entry which is preliminary data.</text>
</comment>